<accession>A0AAD8XH00</accession>
<feature type="compositionally biased region" description="Low complexity" evidence="1">
    <location>
        <begin position="79"/>
        <end position="92"/>
    </location>
</feature>
<organism evidence="2 3">
    <name type="scientific">Glomerella acutata</name>
    <name type="common">Colletotrichum acutatum</name>
    <dbReference type="NCBI Taxonomy" id="27357"/>
    <lineage>
        <taxon>Eukaryota</taxon>
        <taxon>Fungi</taxon>
        <taxon>Dikarya</taxon>
        <taxon>Ascomycota</taxon>
        <taxon>Pezizomycotina</taxon>
        <taxon>Sordariomycetes</taxon>
        <taxon>Hypocreomycetidae</taxon>
        <taxon>Glomerellales</taxon>
        <taxon>Glomerellaceae</taxon>
        <taxon>Colletotrichum</taxon>
        <taxon>Colletotrichum acutatum species complex</taxon>
    </lineage>
</organism>
<dbReference type="AlphaFoldDB" id="A0AAD8XH00"/>
<feature type="region of interest" description="Disordered" evidence="1">
    <location>
        <begin position="496"/>
        <end position="520"/>
    </location>
</feature>
<comment type="caution">
    <text evidence="2">The sequence shown here is derived from an EMBL/GenBank/DDBJ whole genome shotgun (WGS) entry which is preliminary data.</text>
</comment>
<gene>
    <name evidence="2" type="ORF">BDZ83DRAFT_649986</name>
</gene>
<dbReference type="Proteomes" id="UP001244207">
    <property type="component" value="Unassembled WGS sequence"/>
</dbReference>
<dbReference type="RefSeq" id="XP_060366952.1">
    <property type="nucleotide sequence ID" value="XM_060510332.1"/>
</dbReference>
<dbReference type="PANTHER" id="PTHR13268:SF0">
    <property type="entry name" value="BCAS3 MICROTUBULE ASSOCIATED CELL MIGRATION FACTOR"/>
    <property type="match status" value="1"/>
</dbReference>
<feature type="region of interest" description="Disordered" evidence="1">
    <location>
        <begin position="75"/>
        <end position="126"/>
    </location>
</feature>
<dbReference type="GO" id="GO:0005737">
    <property type="term" value="C:cytoplasm"/>
    <property type="evidence" value="ECO:0007669"/>
    <property type="project" value="TreeGrafter"/>
</dbReference>
<dbReference type="PANTHER" id="PTHR13268">
    <property type="entry name" value="BREAST CARCINOMA AMPLIFIED SEQUENCE 3"/>
    <property type="match status" value="1"/>
</dbReference>
<protein>
    <submittedName>
        <fullName evidence="2">Uncharacterized protein</fullName>
    </submittedName>
</protein>
<keyword evidence="3" id="KW-1185">Reference proteome</keyword>
<dbReference type="EMBL" id="JAHMHS010000028">
    <property type="protein sequence ID" value="KAK1726897.1"/>
    <property type="molecule type" value="Genomic_DNA"/>
</dbReference>
<reference evidence="2" key="1">
    <citation type="submission" date="2021-12" db="EMBL/GenBank/DDBJ databases">
        <title>Comparative genomics, transcriptomics and evolutionary studies reveal genomic signatures of adaptation to plant cell wall in hemibiotrophic fungi.</title>
        <authorList>
            <consortium name="DOE Joint Genome Institute"/>
            <person name="Baroncelli R."/>
            <person name="Diaz J.F."/>
            <person name="Benocci T."/>
            <person name="Peng M."/>
            <person name="Battaglia E."/>
            <person name="Haridas S."/>
            <person name="Andreopoulos W."/>
            <person name="Labutti K."/>
            <person name="Pangilinan J."/>
            <person name="Floch G.L."/>
            <person name="Makela M.R."/>
            <person name="Henrissat B."/>
            <person name="Grigoriev I.V."/>
            <person name="Crouch J.A."/>
            <person name="De Vries R.P."/>
            <person name="Sukno S.A."/>
            <person name="Thon M.R."/>
        </authorList>
    </citation>
    <scope>NUCLEOTIDE SEQUENCE</scope>
    <source>
        <strain evidence="2">CBS 112980</strain>
    </source>
</reference>
<evidence type="ECO:0000313" key="2">
    <source>
        <dbReference type="EMBL" id="KAK1726897.1"/>
    </source>
</evidence>
<feature type="region of interest" description="Disordered" evidence="1">
    <location>
        <begin position="374"/>
        <end position="397"/>
    </location>
</feature>
<feature type="compositionally biased region" description="Basic and acidic residues" evidence="1">
    <location>
        <begin position="500"/>
        <end position="509"/>
    </location>
</feature>
<evidence type="ECO:0000256" key="1">
    <source>
        <dbReference type="SAM" id="MobiDB-lite"/>
    </source>
</evidence>
<dbReference type="GO" id="GO:0042594">
    <property type="term" value="P:response to starvation"/>
    <property type="evidence" value="ECO:0007669"/>
    <property type="project" value="TreeGrafter"/>
</dbReference>
<name>A0AAD8XH00_GLOAC</name>
<dbReference type="InterPro" id="IPR036322">
    <property type="entry name" value="WD40_repeat_dom_sf"/>
</dbReference>
<dbReference type="GO" id="GO:0006914">
    <property type="term" value="P:autophagy"/>
    <property type="evidence" value="ECO:0007669"/>
    <property type="project" value="InterPro"/>
</dbReference>
<dbReference type="SUPFAM" id="SSF50978">
    <property type="entry name" value="WD40 repeat-like"/>
    <property type="match status" value="1"/>
</dbReference>
<proteinExistence type="predicted"/>
<feature type="region of interest" description="Disordered" evidence="1">
    <location>
        <begin position="791"/>
        <end position="811"/>
    </location>
</feature>
<dbReference type="GeneID" id="85394231"/>
<feature type="region of interest" description="Disordered" evidence="1">
    <location>
        <begin position="146"/>
        <end position="166"/>
    </location>
</feature>
<sequence>MYLPSAATVMFEFSDKQELRWSLPTTLIRRYRATHYDSCIPVPYRLPRSQISGTAGLRKRRSLEQETAPTAAQYHLNADPSKSPPSDASSPPVHSPDIRPITQDPSPYDGHPTVSPSLDALSTTSASAASTNHDWARGGLAGSPGNLISLMGESPPTQPSSYEDSGRLHHGWAVQRQSLTPQTASPSPPNSMPNHMKRPLSFQMDAQFPLEAYHQPAAAAAYRRSSMQSQLSHARVGSQPPLPHQAQPHFYSAPDIDFDMASKAGMKAGDKGYYFGFDTLPAAHNEFAPGSDNVALAGYEGGLEVYSVNKRGLDRVAGIKGLRGGVYDAKVLPWSTPGNKADDSPLVAVVIHGPVLPQTSPEIAIQAANDNITEDRADVPGSPRADGSQKGGPSGRFTPAIEFYQTSVELYSLKTGKLVDVLLQAPKVPLSTPVTSPIFKAPPPTGAFTIKADAGNIAIASGVSGECWVYRSILDSNDGTVRFGCVGKLWTSLQQPPRGEVAEDAERRHSPAPPRPNPQTPILSLNGKWIAYCPPAASSQIALRAHVPVVILGKAPGISSVTSPVLPAVTGSVDSPMAESMVNKIMRETTQELISGAKWVGQQGLSAWNSYWNKNANQAPQMQSRSPPVTAQQWAGSYPPRHDANQFPPTHGTPGQAVTKDPGLVSILDMDSLPTSATLHPLITFASPLGCSFLSFSPTGLSLFTASGKGDVQTVWDLMCIQYTKSSPLQVIAANNAVGPRVRQVAQFSRMTVARIVDVAWSKPNGERIAMVTERGTVHLLEMPFSAFTWPPPRRRKATEENGAPASDAPNSAVSIASSAFGAAYHAARPLITRPRRSSVNAQGLAGGNFVDSASVGGRAIAASISHSLGKTGVAINQLRHTGDNRVSLPQSSLLPASSCVVWITGRKYHTLYVIGDGLVRTFPSKTRRPSAAASKQRTPRGVRYKDFKVPALPDDGFSPAVRQFIDSDEYLDLSDREMDVGKTLTLDPRARPLQVDLSAEASIPQAEIESSAPYQPFHTDRRVALYEYASPPAALAPSLAALMADTTLEDQATPKQKKKQQRARAQETAVETNYLQPWAFGQPLNLVKLDTGHLSVSEDEFNISDDHRALPLSSMERVMHRGENGDEIVVTTRRRRGARHTEDEDGFFEDDCEVLDFADQRV</sequence>
<evidence type="ECO:0000313" key="3">
    <source>
        <dbReference type="Proteomes" id="UP001244207"/>
    </source>
</evidence>
<dbReference type="InterPro" id="IPR045142">
    <property type="entry name" value="BCAS3-like"/>
</dbReference>